<proteinExistence type="predicted"/>
<keyword evidence="4" id="KW-0472">Membrane</keyword>
<dbReference type="Gene3D" id="3.30.70.270">
    <property type="match status" value="1"/>
</dbReference>
<dbReference type="InterPro" id="IPR029787">
    <property type="entry name" value="Nucleotide_cyclase"/>
</dbReference>
<dbReference type="InterPro" id="IPR043128">
    <property type="entry name" value="Rev_trsase/Diguanyl_cyclase"/>
</dbReference>
<dbReference type="EC" id="2.7.7.65" evidence="2"/>
<dbReference type="Pfam" id="PF00990">
    <property type="entry name" value="GGDEF"/>
    <property type="match status" value="1"/>
</dbReference>
<protein>
    <recommendedName>
        <fullName evidence="2">diguanylate cyclase</fullName>
        <ecNumber evidence="2">2.7.7.65</ecNumber>
    </recommendedName>
</protein>
<evidence type="ECO:0000259" key="5">
    <source>
        <dbReference type="PROSITE" id="PS50887"/>
    </source>
</evidence>
<feature type="transmembrane region" description="Helical" evidence="4">
    <location>
        <begin position="121"/>
        <end position="144"/>
    </location>
</feature>
<dbReference type="EMBL" id="CP040449">
    <property type="protein sequence ID" value="QFI55560.1"/>
    <property type="molecule type" value="Genomic_DNA"/>
</dbReference>
<dbReference type="PANTHER" id="PTHR45138">
    <property type="entry name" value="REGULATORY COMPONENTS OF SENSORY TRANSDUCTION SYSTEM"/>
    <property type="match status" value="1"/>
</dbReference>
<dbReference type="PROSITE" id="PS50887">
    <property type="entry name" value="GGDEF"/>
    <property type="match status" value="1"/>
</dbReference>
<evidence type="ECO:0000313" key="6">
    <source>
        <dbReference type="EMBL" id="QFI55560.1"/>
    </source>
</evidence>
<feature type="transmembrane region" description="Helical" evidence="4">
    <location>
        <begin position="20"/>
        <end position="39"/>
    </location>
</feature>
<dbReference type="InterPro" id="IPR033444">
    <property type="entry name" value="MASE5"/>
</dbReference>
<feature type="domain" description="GGDEF" evidence="5">
    <location>
        <begin position="239"/>
        <end position="374"/>
    </location>
</feature>
<keyword evidence="7" id="KW-1185">Reference proteome</keyword>
<dbReference type="NCBIfam" id="TIGR00254">
    <property type="entry name" value="GGDEF"/>
    <property type="match status" value="1"/>
</dbReference>
<dbReference type="Pfam" id="PF17178">
    <property type="entry name" value="MASE5"/>
    <property type="match status" value="1"/>
</dbReference>
<evidence type="ECO:0000256" key="4">
    <source>
        <dbReference type="SAM" id="Phobius"/>
    </source>
</evidence>
<keyword evidence="4" id="KW-1133">Transmembrane helix</keyword>
<feature type="transmembrane region" description="Helical" evidence="4">
    <location>
        <begin position="156"/>
        <end position="177"/>
    </location>
</feature>
<sequence length="378" mass="42938">MHFSFHLEQAQRQALNRGLIWLWCISLLAILFLACRYHAYLGAGMILTERLPWSFPQQLGLTLLQQLSLPIGWFAITRLTHRRWRACILLLSVLWSLGWVGIGYSIGVLELRGGASLTNSYINVILVMALIAFYPDGRLFYAFVTPLLLFQLSEHLFHSFAFVWLHLLAVSFVLVILEAGRRLLHDWFRLAVRNEVENLRLARRLEVQANMDELTRVANRRHFNRALNKAMALSRRHRLPLSVILSDVDYFKRYNDHYGHQAGDACLKEVAQQLQSSVRKDEDLVARYGGEEFVILLPGMTADEAGEVARRVREQLACLALEHVGSLVAPVVTLSQGVAEYQPGEGEDAFLQRADEALYAVKEAGRDGYRLAALPTSD</sequence>
<dbReference type="GO" id="GO:0005886">
    <property type="term" value="C:plasma membrane"/>
    <property type="evidence" value="ECO:0007669"/>
    <property type="project" value="TreeGrafter"/>
</dbReference>
<comment type="catalytic activity">
    <reaction evidence="3">
        <text>2 GTP = 3',3'-c-di-GMP + 2 diphosphate</text>
        <dbReference type="Rhea" id="RHEA:24898"/>
        <dbReference type="ChEBI" id="CHEBI:33019"/>
        <dbReference type="ChEBI" id="CHEBI:37565"/>
        <dbReference type="ChEBI" id="CHEBI:58805"/>
        <dbReference type="EC" id="2.7.7.65"/>
    </reaction>
</comment>
<dbReference type="SMART" id="SM00267">
    <property type="entry name" value="GGDEF"/>
    <property type="match status" value="1"/>
</dbReference>
<evidence type="ECO:0000256" key="3">
    <source>
        <dbReference type="ARBA" id="ARBA00034247"/>
    </source>
</evidence>
<organism evidence="6 7">
    <name type="scientific">Aeromonas simiae</name>
    <dbReference type="NCBI Taxonomy" id="218936"/>
    <lineage>
        <taxon>Bacteria</taxon>
        <taxon>Pseudomonadati</taxon>
        <taxon>Pseudomonadota</taxon>
        <taxon>Gammaproteobacteria</taxon>
        <taxon>Aeromonadales</taxon>
        <taxon>Aeromonadaceae</taxon>
        <taxon>Aeromonas</taxon>
    </lineage>
</organism>
<keyword evidence="4" id="KW-0812">Transmembrane</keyword>
<evidence type="ECO:0000256" key="2">
    <source>
        <dbReference type="ARBA" id="ARBA00012528"/>
    </source>
</evidence>
<dbReference type="PANTHER" id="PTHR45138:SF9">
    <property type="entry name" value="DIGUANYLATE CYCLASE DGCM-RELATED"/>
    <property type="match status" value="1"/>
</dbReference>
<dbReference type="GO" id="GO:0043709">
    <property type="term" value="P:cell adhesion involved in single-species biofilm formation"/>
    <property type="evidence" value="ECO:0007669"/>
    <property type="project" value="TreeGrafter"/>
</dbReference>
<dbReference type="InterPro" id="IPR050469">
    <property type="entry name" value="Diguanylate_Cyclase"/>
</dbReference>
<dbReference type="AlphaFoldDB" id="A0A5J6WY16"/>
<evidence type="ECO:0000256" key="1">
    <source>
        <dbReference type="ARBA" id="ARBA00001946"/>
    </source>
</evidence>
<dbReference type="GO" id="GO:1902201">
    <property type="term" value="P:negative regulation of bacterial-type flagellum-dependent cell motility"/>
    <property type="evidence" value="ECO:0007669"/>
    <property type="project" value="TreeGrafter"/>
</dbReference>
<dbReference type="CDD" id="cd01949">
    <property type="entry name" value="GGDEF"/>
    <property type="match status" value="1"/>
</dbReference>
<gene>
    <name evidence="6" type="ORF">FE240_13190</name>
</gene>
<name>A0A5J6WY16_9GAMM</name>
<dbReference type="Proteomes" id="UP000594034">
    <property type="component" value="Chromosome"/>
</dbReference>
<dbReference type="SUPFAM" id="SSF55073">
    <property type="entry name" value="Nucleotide cyclase"/>
    <property type="match status" value="1"/>
</dbReference>
<dbReference type="GO" id="GO:0052621">
    <property type="term" value="F:diguanylate cyclase activity"/>
    <property type="evidence" value="ECO:0007669"/>
    <property type="project" value="UniProtKB-EC"/>
</dbReference>
<comment type="cofactor">
    <cofactor evidence="1">
        <name>Mg(2+)</name>
        <dbReference type="ChEBI" id="CHEBI:18420"/>
    </cofactor>
</comment>
<dbReference type="InterPro" id="IPR000160">
    <property type="entry name" value="GGDEF_dom"/>
</dbReference>
<accession>A0A5J6WY16</accession>
<dbReference type="RefSeq" id="WP_193001538.1">
    <property type="nucleotide sequence ID" value="NZ_CP040449.1"/>
</dbReference>
<reference evidence="6 7" key="1">
    <citation type="submission" date="2019-05" db="EMBL/GenBank/DDBJ databases">
        <title>OXA-830, a novel chromosomally encoded expanded-spectrum class D beta-lactamase in Aeromonas simiae.</title>
        <authorList>
            <person name="Zhou W."/>
            <person name="Chen Q."/>
        </authorList>
    </citation>
    <scope>NUCLEOTIDE SEQUENCE [LARGE SCALE GENOMIC DNA]</scope>
    <source>
        <strain evidence="6 7">A6</strain>
    </source>
</reference>
<dbReference type="FunFam" id="3.30.70.270:FF:000001">
    <property type="entry name" value="Diguanylate cyclase domain protein"/>
    <property type="match status" value="1"/>
</dbReference>
<dbReference type="KEGG" id="asim:FE240_13190"/>
<feature type="transmembrane region" description="Helical" evidence="4">
    <location>
        <begin position="88"/>
        <end position="109"/>
    </location>
</feature>
<feature type="transmembrane region" description="Helical" evidence="4">
    <location>
        <begin position="59"/>
        <end position="76"/>
    </location>
</feature>
<evidence type="ECO:0000313" key="7">
    <source>
        <dbReference type="Proteomes" id="UP000594034"/>
    </source>
</evidence>